<dbReference type="SUPFAM" id="SSF103473">
    <property type="entry name" value="MFS general substrate transporter"/>
    <property type="match status" value="1"/>
</dbReference>
<evidence type="ECO:0000256" key="6">
    <source>
        <dbReference type="SAM" id="Phobius"/>
    </source>
</evidence>
<dbReference type="PROSITE" id="PS50850">
    <property type="entry name" value="MFS"/>
    <property type="match status" value="1"/>
</dbReference>
<dbReference type="Pfam" id="PF07690">
    <property type="entry name" value="MFS_1"/>
    <property type="match status" value="1"/>
</dbReference>
<dbReference type="GO" id="GO:0005886">
    <property type="term" value="C:plasma membrane"/>
    <property type="evidence" value="ECO:0007669"/>
    <property type="project" value="TreeGrafter"/>
</dbReference>
<gene>
    <name evidence="8" type="ORF">PDIGIT_LOCUS8316</name>
</gene>
<keyword evidence="2 6" id="KW-0812">Transmembrane</keyword>
<feature type="transmembrane region" description="Helical" evidence="6">
    <location>
        <begin position="442"/>
        <end position="465"/>
    </location>
</feature>
<feature type="transmembrane region" description="Helical" evidence="6">
    <location>
        <begin position="262"/>
        <end position="282"/>
    </location>
</feature>
<comment type="caution">
    <text evidence="8">The sequence shown here is derived from an EMBL/GenBank/DDBJ whole genome shotgun (WGS) entry which is preliminary data.</text>
</comment>
<keyword evidence="9" id="KW-1185">Reference proteome</keyword>
<dbReference type="PANTHER" id="PTHR23502">
    <property type="entry name" value="MAJOR FACILITATOR SUPERFAMILY"/>
    <property type="match status" value="1"/>
</dbReference>
<feature type="compositionally biased region" description="Polar residues" evidence="5">
    <location>
        <begin position="1"/>
        <end position="20"/>
    </location>
</feature>
<feature type="transmembrane region" description="Helical" evidence="6">
    <location>
        <begin position="143"/>
        <end position="161"/>
    </location>
</feature>
<feature type="transmembrane region" description="Helical" evidence="6">
    <location>
        <begin position="203"/>
        <end position="224"/>
    </location>
</feature>
<evidence type="ECO:0000256" key="1">
    <source>
        <dbReference type="ARBA" id="ARBA00004141"/>
    </source>
</evidence>
<feature type="transmembrane region" description="Helical" evidence="6">
    <location>
        <begin position="417"/>
        <end position="436"/>
    </location>
</feature>
<dbReference type="InterPro" id="IPR020846">
    <property type="entry name" value="MFS_dom"/>
</dbReference>
<reference evidence="8" key="1">
    <citation type="submission" date="2023-01" db="EMBL/GenBank/DDBJ databases">
        <authorList>
            <person name="Van Ghelder C."/>
            <person name="Rancurel C."/>
        </authorList>
    </citation>
    <scope>NUCLEOTIDE SEQUENCE</scope>
    <source>
        <strain evidence="8">CNCM I-4278</strain>
    </source>
</reference>
<dbReference type="CDD" id="cd17323">
    <property type="entry name" value="MFS_Tpo1_MDR_like"/>
    <property type="match status" value="1"/>
</dbReference>
<feature type="transmembrane region" description="Helical" evidence="6">
    <location>
        <begin position="510"/>
        <end position="531"/>
    </location>
</feature>
<dbReference type="GO" id="GO:0022857">
    <property type="term" value="F:transmembrane transporter activity"/>
    <property type="evidence" value="ECO:0007669"/>
    <property type="project" value="InterPro"/>
</dbReference>
<dbReference type="InterPro" id="IPR036259">
    <property type="entry name" value="MFS_trans_sf"/>
</dbReference>
<comment type="subcellular location">
    <subcellularLocation>
        <location evidence="1">Membrane</location>
        <topology evidence="1">Multi-pass membrane protein</topology>
    </subcellularLocation>
</comment>
<dbReference type="AlphaFoldDB" id="A0A9W4UIC4"/>
<feature type="transmembrane region" description="Helical" evidence="6">
    <location>
        <begin position="376"/>
        <end position="396"/>
    </location>
</feature>
<feature type="transmembrane region" description="Helical" evidence="6">
    <location>
        <begin position="231"/>
        <end position="250"/>
    </location>
</feature>
<feature type="transmembrane region" description="Helical" evidence="6">
    <location>
        <begin position="173"/>
        <end position="191"/>
    </location>
</feature>
<keyword evidence="3 6" id="KW-1133">Transmembrane helix</keyword>
<dbReference type="EMBL" id="CAOQHR010000005">
    <property type="protein sequence ID" value="CAI6335237.1"/>
    <property type="molecule type" value="Genomic_DNA"/>
</dbReference>
<feature type="region of interest" description="Disordered" evidence="5">
    <location>
        <begin position="1"/>
        <end position="43"/>
    </location>
</feature>
<accession>A0A9W4UIC4</accession>
<evidence type="ECO:0000256" key="4">
    <source>
        <dbReference type="ARBA" id="ARBA00023136"/>
    </source>
</evidence>
<evidence type="ECO:0000256" key="2">
    <source>
        <dbReference type="ARBA" id="ARBA00022692"/>
    </source>
</evidence>
<sequence>MTAPTHTQQSAASSTDTLQDSHPKPVFRSITHDPVPSPDGADVVNLPYRTLTADAPLEEYTQETTTGQILREVRSNQTGKMERYELVTWKIDDPENPKNWSKAFKWWCTMCVALVCFVVAFNSAVITADIEGVAGEFNVSEEVALLTITLFVVGFGVGPMLFAPLSEILGRRIIYGSTLFLAVIFTIPGAVAKNIATLLVTRAIAGIAFSAPMTLVGGTLADLWKNEERGVPMAAFSAAPFIGPAVGPLVGGFLSDATGWRWLYWIQLIVSAVAWALITFTVPETYTPTLLGTRAKKMRKETGDDKYVTEEDIDKRPMAQRLRVFLLRPFQLLFQELIVFFISVYMSVLYGLLYMFFVAFPIVYQKGKGYSASSTGLMFIPLMIGVLLSAACSPLVNKHYLTLVQKHNGKPPAEARLIPMMISCWFIPLGLFIFAWTSYPRLHWIGPAIGGFPVGFGFIFLYNSANNYLVDSYQHQAASALAAKTFLRSFWGAAVVLFTNQMYDRLGYQWASTLLAFIGLACCGIPFVFYFKGAAIRKHSHFAYSADEENEGGKKEVS</sequence>
<feature type="transmembrane region" description="Helical" evidence="6">
    <location>
        <begin position="337"/>
        <end position="364"/>
    </location>
</feature>
<name>A0A9W4UIC4_9PLEO</name>
<evidence type="ECO:0000256" key="5">
    <source>
        <dbReference type="SAM" id="MobiDB-lite"/>
    </source>
</evidence>
<dbReference type="Gene3D" id="1.20.1250.20">
    <property type="entry name" value="MFS general substrate transporter like domains"/>
    <property type="match status" value="1"/>
</dbReference>
<dbReference type="PANTHER" id="PTHR23502:SF48">
    <property type="entry name" value="MULTIDRUG TRANSPORTER, PUTATIVE (AFU_ORTHOLOGUE AFUA_5G02700)-RELATED"/>
    <property type="match status" value="1"/>
</dbReference>
<dbReference type="InterPro" id="IPR011701">
    <property type="entry name" value="MFS"/>
</dbReference>
<evidence type="ECO:0000313" key="9">
    <source>
        <dbReference type="Proteomes" id="UP001152607"/>
    </source>
</evidence>
<protein>
    <recommendedName>
        <fullName evidence="7">Major facilitator superfamily (MFS) profile domain-containing protein</fullName>
    </recommendedName>
</protein>
<dbReference type="FunFam" id="1.20.1250.20:FF:000011">
    <property type="entry name" value="MFS multidrug transporter, putative"/>
    <property type="match status" value="1"/>
</dbReference>
<feature type="transmembrane region" description="Helical" evidence="6">
    <location>
        <begin position="477"/>
        <end position="498"/>
    </location>
</feature>
<dbReference type="Proteomes" id="UP001152607">
    <property type="component" value="Unassembled WGS sequence"/>
</dbReference>
<evidence type="ECO:0000256" key="3">
    <source>
        <dbReference type="ARBA" id="ARBA00022989"/>
    </source>
</evidence>
<organism evidence="8 9">
    <name type="scientific">Periconia digitata</name>
    <dbReference type="NCBI Taxonomy" id="1303443"/>
    <lineage>
        <taxon>Eukaryota</taxon>
        <taxon>Fungi</taxon>
        <taxon>Dikarya</taxon>
        <taxon>Ascomycota</taxon>
        <taxon>Pezizomycotina</taxon>
        <taxon>Dothideomycetes</taxon>
        <taxon>Pleosporomycetidae</taxon>
        <taxon>Pleosporales</taxon>
        <taxon>Massarineae</taxon>
        <taxon>Periconiaceae</taxon>
        <taxon>Periconia</taxon>
    </lineage>
</organism>
<evidence type="ECO:0000259" key="7">
    <source>
        <dbReference type="PROSITE" id="PS50850"/>
    </source>
</evidence>
<keyword evidence="4 6" id="KW-0472">Membrane</keyword>
<feature type="domain" description="Major facilitator superfamily (MFS) profile" evidence="7">
    <location>
        <begin position="108"/>
        <end position="536"/>
    </location>
</feature>
<dbReference type="OrthoDB" id="6770063at2759"/>
<proteinExistence type="predicted"/>
<feature type="transmembrane region" description="Helical" evidence="6">
    <location>
        <begin position="106"/>
        <end position="128"/>
    </location>
</feature>
<evidence type="ECO:0000313" key="8">
    <source>
        <dbReference type="EMBL" id="CAI6335237.1"/>
    </source>
</evidence>